<dbReference type="SUPFAM" id="SSF50630">
    <property type="entry name" value="Acid proteases"/>
    <property type="match status" value="1"/>
</dbReference>
<dbReference type="Gene3D" id="2.40.70.10">
    <property type="entry name" value="Acid Proteases"/>
    <property type="match status" value="1"/>
</dbReference>
<feature type="domain" description="Retropepsin-like aspartic endopeptidase" evidence="3">
    <location>
        <begin position="80"/>
        <end position="202"/>
    </location>
</feature>
<dbReference type="RefSeq" id="WP_145114202.1">
    <property type="nucleotide sequence ID" value="NZ_CP036349.1"/>
</dbReference>
<dbReference type="InterPro" id="IPR021109">
    <property type="entry name" value="Peptidase_aspartic_dom_sf"/>
</dbReference>
<keyword evidence="5" id="KW-1185">Reference proteome</keyword>
<dbReference type="EMBL" id="CP036349">
    <property type="protein sequence ID" value="QDV75158.1"/>
    <property type="molecule type" value="Genomic_DNA"/>
</dbReference>
<evidence type="ECO:0000259" key="3">
    <source>
        <dbReference type="Pfam" id="PF05618"/>
    </source>
</evidence>
<dbReference type="Pfam" id="PF05618">
    <property type="entry name" value="Zn_protease"/>
    <property type="match status" value="1"/>
</dbReference>
<feature type="compositionally biased region" description="Acidic residues" evidence="1">
    <location>
        <begin position="207"/>
        <end position="225"/>
    </location>
</feature>
<sequence length="225" mass="25177" precursor="true">MLSYLTCLNWSRWLLCFAVVPTCVFTSSMAPAWAQEAVITEEVDESVPPDPPAPEDCPEAENKVVLGPVAKFTEKESGFSYRARVDTGAKTCSIHATKVKIEDANKKSMIKNIGKKVSFELESTDGKKKRVTTTIADTVRVKTTNSDAIQRRYKVWLTLSYGDVERRVHVTLNDRSHMKYPLLIGRNLLCGTFLVDVSVEPVAEQIADNEEVEIEDDEEEDESEG</sequence>
<keyword evidence="2" id="KW-0732">Signal</keyword>
<organism evidence="4 5">
    <name type="scientific">Botrimarina mediterranea</name>
    <dbReference type="NCBI Taxonomy" id="2528022"/>
    <lineage>
        <taxon>Bacteria</taxon>
        <taxon>Pseudomonadati</taxon>
        <taxon>Planctomycetota</taxon>
        <taxon>Planctomycetia</taxon>
        <taxon>Pirellulales</taxon>
        <taxon>Lacipirellulaceae</taxon>
        <taxon>Botrimarina</taxon>
    </lineage>
</organism>
<feature type="region of interest" description="Disordered" evidence="1">
    <location>
        <begin position="206"/>
        <end position="225"/>
    </location>
</feature>
<feature type="signal peptide" evidence="2">
    <location>
        <begin position="1"/>
        <end position="34"/>
    </location>
</feature>
<dbReference type="AlphaFoldDB" id="A0A518KBK4"/>
<dbReference type="PANTHER" id="PTHR38037:SF2">
    <property type="entry name" value="ATP-DEPENDENT ZINC PROTEASE DOMAIN-CONTAINING PROTEIN-RELATED"/>
    <property type="match status" value="1"/>
</dbReference>
<accession>A0A518KBK4</accession>
<evidence type="ECO:0000313" key="4">
    <source>
        <dbReference type="EMBL" id="QDV75158.1"/>
    </source>
</evidence>
<evidence type="ECO:0000313" key="5">
    <source>
        <dbReference type="Proteomes" id="UP000316426"/>
    </source>
</evidence>
<gene>
    <name evidence="4" type="ORF">Spa11_33680</name>
</gene>
<evidence type="ECO:0000256" key="1">
    <source>
        <dbReference type="SAM" id="MobiDB-lite"/>
    </source>
</evidence>
<reference evidence="4 5" key="1">
    <citation type="submission" date="2019-02" db="EMBL/GenBank/DDBJ databases">
        <title>Deep-cultivation of Planctomycetes and their phenomic and genomic characterization uncovers novel biology.</title>
        <authorList>
            <person name="Wiegand S."/>
            <person name="Jogler M."/>
            <person name="Boedeker C."/>
            <person name="Pinto D."/>
            <person name="Vollmers J."/>
            <person name="Rivas-Marin E."/>
            <person name="Kohn T."/>
            <person name="Peeters S.H."/>
            <person name="Heuer A."/>
            <person name="Rast P."/>
            <person name="Oberbeckmann S."/>
            <person name="Bunk B."/>
            <person name="Jeske O."/>
            <person name="Meyerdierks A."/>
            <person name="Storesund J.E."/>
            <person name="Kallscheuer N."/>
            <person name="Luecker S."/>
            <person name="Lage O.M."/>
            <person name="Pohl T."/>
            <person name="Merkel B.J."/>
            <person name="Hornburger P."/>
            <person name="Mueller R.-W."/>
            <person name="Bruemmer F."/>
            <person name="Labrenz M."/>
            <person name="Spormann A.M."/>
            <person name="Op den Camp H."/>
            <person name="Overmann J."/>
            <person name="Amann R."/>
            <person name="Jetten M.S.M."/>
            <person name="Mascher T."/>
            <person name="Medema M.H."/>
            <person name="Devos D.P."/>
            <person name="Kaster A.-K."/>
            <person name="Ovreas L."/>
            <person name="Rohde M."/>
            <person name="Galperin M.Y."/>
            <person name="Jogler C."/>
        </authorList>
    </citation>
    <scope>NUCLEOTIDE SEQUENCE [LARGE SCALE GENOMIC DNA]</scope>
    <source>
        <strain evidence="4 5">Spa11</strain>
    </source>
</reference>
<name>A0A518KBK4_9BACT</name>
<dbReference type="PANTHER" id="PTHR38037">
    <property type="entry name" value="ZN_PROTEASE DOMAIN-CONTAINING PROTEIN"/>
    <property type="match status" value="1"/>
</dbReference>
<dbReference type="Proteomes" id="UP000316426">
    <property type="component" value="Chromosome"/>
</dbReference>
<evidence type="ECO:0000256" key="2">
    <source>
        <dbReference type="SAM" id="SignalP"/>
    </source>
</evidence>
<feature type="chain" id="PRO_5021857855" description="Retropepsin-like aspartic endopeptidase domain-containing protein" evidence="2">
    <location>
        <begin position="35"/>
        <end position="225"/>
    </location>
</feature>
<protein>
    <recommendedName>
        <fullName evidence="3">Retropepsin-like aspartic endopeptidase domain-containing protein</fullName>
    </recommendedName>
</protein>
<dbReference type="KEGG" id="bmei:Spa11_33680"/>
<proteinExistence type="predicted"/>
<dbReference type="InterPro" id="IPR008503">
    <property type="entry name" value="Asp_endopeptidase"/>
</dbReference>